<reference evidence="3" key="2">
    <citation type="submission" date="2015-01" db="EMBL/GenBank/DDBJ databases">
        <title>Evolutionary Origins and Diversification of the Mycorrhizal Mutualists.</title>
        <authorList>
            <consortium name="DOE Joint Genome Institute"/>
            <consortium name="Mycorrhizal Genomics Consortium"/>
            <person name="Kohler A."/>
            <person name="Kuo A."/>
            <person name="Nagy L.G."/>
            <person name="Floudas D."/>
            <person name="Copeland A."/>
            <person name="Barry K.W."/>
            <person name="Cichocki N."/>
            <person name="Veneault-Fourrey C."/>
            <person name="LaButti K."/>
            <person name="Lindquist E.A."/>
            <person name="Lipzen A."/>
            <person name="Lundell T."/>
            <person name="Morin E."/>
            <person name="Murat C."/>
            <person name="Riley R."/>
            <person name="Ohm R."/>
            <person name="Sun H."/>
            <person name="Tunlid A."/>
            <person name="Henrissat B."/>
            <person name="Grigoriev I.V."/>
            <person name="Hibbett D.S."/>
            <person name="Martin F."/>
        </authorList>
    </citation>
    <scope>NUCLEOTIDE SEQUENCE [LARGE SCALE GENOMIC DNA]</scope>
    <source>
        <strain evidence="3">Marx 270</strain>
    </source>
</reference>
<name>A0A0C3KM46_PISTI</name>
<dbReference type="AlphaFoldDB" id="A0A0C3KM46"/>
<gene>
    <name evidence="2" type="ORF">M404DRAFT_20934</name>
</gene>
<protein>
    <submittedName>
        <fullName evidence="2">Uncharacterized protein</fullName>
    </submittedName>
</protein>
<reference evidence="2 3" key="1">
    <citation type="submission" date="2014-04" db="EMBL/GenBank/DDBJ databases">
        <authorList>
            <consortium name="DOE Joint Genome Institute"/>
            <person name="Kuo A."/>
            <person name="Kohler A."/>
            <person name="Costa M.D."/>
            <person name="Nagy L.G."/>
            <person name="Floudas D."/>
            <person name="Copeland A."/>
            <person name="Barry K.W."/>
            <person name="Cichocki N."/>
            <person name="Veneault-Fourrey C."/>
            <person name="LaButti K."/>
            <person name="Lindquist E.A."/>
            <person name="Lipzen A."/>
            <person name="Lundell T."/>
            <person name="Morin E."/>
            <person name="Murat C."/>
            <person name="Sun H."/>
            <person name="Tunlid A."/>
            <person name="Henrissat B."/>
            <person name="Grigoriev I.V."/>
            <person name="Hibbett D.S."/>
            <person name="Martin F."/>
            <person name="Nordberg H.P."/>
            <person name="Cantor M.N."/>
            <person name="Hua S.X."/>
        </authorList>
    </citation>
    <scope>NUCLEOTIDE SEQUENCE [LARGE SCALE GENOMIC DNA]</scope>
    <source>
        <strain evidence="2 3">Marx 270</strain>
    </source>
</reference>
<evidence type="ECO:0000313" key="2">
    <source>
        <dbReference type="EMBL" id="KIO10682.1"/>
    </source>
</evidence>
<dbReference type="EMBL" id="KN831951">
    <property type="protein sequence ID" value="KIO10682.1"/>
    <property type="molecule type" value="Genomic_DNA"/>
</dbReference>
<organism evidence="2 3">
    <name type="scientific">Pisolithus tinctorius Marx 270</name>
    <dbReference type="NCBI Taxonomy" id="870435"/>
    <lineage>
        <taxon>Eukaryota</taxon>
        <taxon>Fungi</taxon>
        <taxon>Dikarya</taxon>
        <taxon>Basidiomycota</taxon>
        <taxon>Agaricomycotina</taxon>
        <taxon>Agaricomycetes</taxon>
        <taxon>Agaricomycetidae</taxon>
        <taxon>Boletales</taxon>
        <taxon>Sclerodermatineae</taxon>
        <taxon>Pisolithaceae</taxon>
        <taxon>Pisolithus</taxon>
    </lineage>
</organism>
<evidence type="ECO:0000313" key="3">
    <source>
        <dbReference type="Proteomes" id="UP000054217"/>
    </source>
</evidence>
<feature type="region of interest" description="Disordered" evidence="1">
    <location>
        <begin position="106"/>
        <end position="133"/>
    </location>
</feature>
<feature type="compositionally biased region" description="Polar residues" evidence="1">
    <location>
        <begin position="106"/>
        <end position="124"/>
    </location>
</feature>
<proteinExistence type="predicted"/>
<accession>A0A0C3KM46</accession>
<dbReference type="InParanoid" id="A0A0C3KM46"/>
<dbReference type="HOGENOM" id="CLU_589406_0_0_1"/>
<dbReference type="OrthoDB" id="2682934at2759"/>
<feature type="region of interest" description="Disordered" evidence="1">
    <location>
        <begin position="281"/>
        <end position="315"/>
    </location>
</feature>
<keyword evidence="3" id="KW-1185">Reference proteome</keyword>
<evidence type="ECO:0000256" key="1">
    <source>
        <dbReference type="SAM" id="MobiDB-lite"/>
    </source>
</evidence>
<dbReference type="Proteomes" id="UP000054217">
    <property type="component" value="Unassembled WGS sequence"/>
</dbReference>
<sequence length="432" mass="48863">MPDVNERLCCYFDENGKQCSCRMFTAPANKNACYHCHECMHGFSNHPEAQFSNKSPKLTMDVKVEPATGNWLLDVFRQWKMSRTMELPNSLQHVCEEVLKGFRAGSSGTQRVTSTNIKKPNSTGKRVPSGNHDGSQQDVLVGTWLLLINALDEAGELIQTKPLSRTEMYTAEHRQCVHTGANAAKFAFRRDWTHDNVDKYLREHVFPRLMEYALMHKKGKSKASCCWKLAFKEKQRFGLAVTEDLPTGQDLFYYRGRFKCGTDLSIIIALCSHVPEEEYASWGPRKHQESSEFQPAKLRESSDSVPPAASSEDSEDKWTIFESVMRKQGRSQHPATTQHPSSSHPWWIHQAINTDLLDVADLLTQLKGLSVSPPPPTFVGWAPLATANRYVSLPPRFLQDLDPFGSLVNSPLLHPHVNPWSPDYFLGAADYL</sequence>